<dbReference type="RefSeq" id="WP_008868411.1">
    <property type="nucleotide sequence ID" value="NZ_ACJN02000001.1"/>
</dbReference>
<evidence type="ECO:0000259" key="1">
    <source>
        <dbReference type="Pfam" id="PF13470"/>
    </source>
</evidence>
<dbReference type="Pfam" id="PF13470">
    <property type="entry name" value="PIN_3"/>
    <property type="match status" value="1"/>
</dbReference>
<dbReference type="eggNOG" id="ENOG5033E9F">
    <property type="taxonomic scope" value="Bacteria"/>
</dbReference>
<protein>
    <recommendedName>
        <fullName evidence="1">PIN domain-containing protein</fullName>
    </recommendedName>
</protein>
<feature type="domain" description="PIN" evidence="1">
    <location>
        <begin position="3"/>
        <end position="107"/>
    </location>
</feature>
<gene>
    <name evidence="2" type="ORF">Dthio_PD2692</name>
</gene>
<dbReference type="SUPFAM" id="SSF88723">
    <property type="entry name" value="PIN domain-like"/>
    <property type="match status" value="1"/>
</dbReference>
<reference evidence="2" key="1">
    <citation type="submission" date="2010-05" db="EMBL/GenBank/DDBJ databases">
        <title>The draft genome of Desulfonatronospira thiodismutans ASO3-1.</title>
        <authorList>
            <consortium name="US DOE Joint Genome Institute (JGI-PGF)"/>
            <person name="Lucas S."/>
            <person name="Copeland A."/>
            <person name="Lapidus A."/>
            <person name="Cheng J.-F."/>
            <person name="Bruce D."/>
            <person name="Goodwin L."/>
            <person name="Pitluck S."/>
            <person name="Chertkov O."/>
            <person name="Brettin T."/>
            <person name="Detter J.C."/>
            <person name="Han C."/>
            <person name="Land M.L."/>
            <person name="Hauser L."/>
            <person name="Kyrpides N."/>
            <person name="Mikhailova N."/>
            <person name="Muyzer G."/>
            <person name="Woyke T."/>
        </authorList>
    </citation>
    <scope>NUCLEOTIDE SEQUENCE [LARGE SCALE GENOMIC DNA]</scope>
    <source>
        <strain evidence="2">ASO3-1</strain>
    </source>
</reference>
<accession>D6SKR8</accession>
<dbReference type="InterPro" id="IPR029060">
    <property type="entry name" value="PIN-like_dom_sf"/>
</dbReference>
<sequence>MKRVFLDANVLFTAAHNPSGKAALLMELAERVYWHLMTSELACEEARRNICIKFPDCLPRIEELCRSIHIVSHVHEMDCPLELPDKDKPIFMAAVQGRASHLLTGDLAHFGPFMNKASETQYIVIQTVSDFFLSFLSE</sequence>
<keyword evidence="3" id="KW-1185">Reference proteome</keyword>
<dbReference type="EMBL" id="ACJN02000001">
    <property type="protein sequence ID" value="EFI35279.1"/>
    <property type="molecule type" value="Genomic_DNA"/>
</dbReference>
<organism evidence="2 3">
    <name type="scientific">Desulfonatronospira thiodismutans ASO3-1</name>
    <dbReference type="NCBI Taxonomy" id="555779"/>
    <lineage>
        <taxon>Bacteria</taxon>
        <taxon>Pseudomonadati</taxon>
        <taxon>Thermodesulfobacteriota</taxon>
        <taxon>Desulfovibrionia</taxon>
        <taxon>Desulfovibrionales</taxon>
        <taxon>Desulfonatronovibrionaceae</taxon>
        <taxon>Desulfonatronospira</taxon>
    </lineage>
</organism>
<dbReference type="AlphaFoldDB" id="D6SKR8"/>
<name>D6SKR8_9BACT</name>
<evidence type="ECO:0000313" key="2">
    <source>
        <dbReference type="EMBL" id="EFI35279.1"/>
    </source>
</evidence>
<dbReference type="InterPro" id="IPR002716">
    <property type="entry name" value="PIN_dom"/>
</dbReference>
<evidence type="ECO:0000313" key="3">
    <source>
        <dbReference type="Proteomes" id="UP000005496"/>
    </source>
</evidence>
<comment type="caution">
    <text evidence="2">The sequence shown here is derived from an EMBL/GenBank/DDBJ whole genome shotgun (WGS) entry which is preliminary data.</text>
</comment>
<proteinExistence type="predicted"/>
<dbReference type="OrthoDB" id="32841at2"/>
<dbReference type="Proteomes" id="UP000005496">
    <property type="component" value="Unassembled WGS sequence"/>
</dbReference>